<dbReference type="AlphaFoldDB" id="A0AAE2CAY4"/>
<dbReference type="Pfam" id="PF12776">
    <property type="entry name" value="Myb_DNA-bind_3"/>
    <property type="match status" value="1"/>
</dbReference>
<evidence type="ECO:0000259" key="2">
    <source>
        <dbReference type="Pfam" id="PF12776"/>
    </source>
</evidence>
<protein>
    <recommendedName>
        <fullName evidence="2">Myb/SANT-like domain-containing protein</fullName>
    </recommendedName>
</protein>
<accession>A0AAE2CAY4</accession>
<comment type="caution">
    <text evidence="3">The sequence shown here is derived from an EMBL/GenBank/DDBJ whole genome shotgun (WGS) entry which is preliminary data.</text>
</comment>
<dbReference type="Proteomes" id="UP001293254">
    <property type="component" value="Unassembled WGS sequence"/>
</dbReference>
<dbReference type="EMBL" id="JACGWO010000011">
    <property type="protein sequence ID" value="KAK4415431.1"/>
    <property type="molecule type" value="Genomic_DNA"/>
</dbReference>
<feature type="domain" description="Myb/SANT-like" evidence="2">
    <location>
        <begin position="18"/>
        <end position="110"/>
    </location>
</feature>
<proteinExistence type="predicted"/>
<sequence>MVFQDEYFHQRRLFYSTKWSKDMEATFVDSLVQHKKHGNFNRNGINFHAVICPIYDVNQEHSTKHSYTTGDNKLRKLKERYAVFSWILNVSCVFMNKVARYVLADDAFWEMIIEVNNNLFEYLYESHCFLFDSDNPDEQTLVIEEEEVDSIASFALPQEKYYTFDDEDKVDSLLALPAAPPPSPDPSYASVEHTSSSASNEINKSE</sequence>
<organism evidence="3 4">
    <name type="scientific">Sesamum alatum</name>
    <dbReference type="NCBI Taxonomy" id="300844"/>
    <lineage>
        <taxon>Eukaryota</taxon>
        <taxon>Viridiplantae</taxon>
        <taxon>Streptophyta</taxon>
        <taxon>Embryophyta</taxon>
        <taxon>Tracheophyta</taxon>
        <taxon>Spermatophyta</taxon>
        <taxon>Magnoliopsida</taxon>
        <taxon>eudicotyledons</taxon>
        <taxon>Gunneridae</taxon>
        <taxon>Pentapetalae</taxon>
        <taxon>asterids</taxon>
        <taxon>lamiids</taxon>
        <taxon>Lamiales</taxon>
        <taxon>Pedaliaceae</taxon>
        <taxon>Sesamum</taxon>
    </lineage>
</organism>
<dbReference type="InterPro" id="IPR024752">
    <property type="entry name" value="Myb/SANT-like_dom"/>
</dbReference>
<feature type="compositionally biased region" description="Polar residues" evidence="1">
    <location>
        <begin position="192"/>
        <end position="206"/>
    </location>
</feature>
<evidence type="ECO:0000313" key="4">
    <source>
        <dbReference type="Proteomes" id="UP001293254"/>
    </source>
</evidence>
<reference evidence="3" key="1">
    <citation type="submission" date="2020-06" db="EMBL/GenBank/DDBJ databases">
        <authorList>
            <person name="Li T."/>
            <person name="Hu X."/>
            <person name="Zhang T."/>
            <person name="Song X."/>
            <person name="Zhang H."/>
            <person name="Dai N."/>
            <person name="Sheng W."/>
            <person name="Hou X."/>
            <person name="Wei L."/>
        </authorList>
    </citation>
    <scope>NUCLEOTIDE SEQUENCE</scope>
    <source>
        <strain evidence="3">3651</strain>
        <tissue evidence="3">Leaf</tissue>
    </source>
</reference>
<gene>
    <name evidence="3" type="ORF">Salat_2650500</name>
</gene>
<evidence type="ECO:0000256" key="1">
    <source>
        <dbReference type="SAM" id="MobiDB-lite"/>
    </source>
</evidence>
<reference evidence="3" key="2">
    <citation type="journal article" date="2024" name="Plant">
        <title>Genomic evolution and insights into agronomic trait innovations of Sesamum species.</title>
        <authorList>
            <person name="Miao H."/>
            <person name="Wang L."/>
            <person name="Qu L."/>
            <person name="Liu H."/>
            <person name="Sun Y."/>
            <person name="Le M."/>
            <person name="Wang Q."/>
            <person name="Wei S."/>
            <person name="Zheng Y."/>
            <person name="Lin W."/>
            <person name="Duan Y."/>
            <person name="Cao H."/>
            <person name="Xiong S."/>
            <person name="Wang X."/>
            <person name="Wei L."/>
            <person name="Li C."/>
            <person name="Ma Q."/>
            <person name="Ju M."/>
            <person name="Zhao R."/>
            <person name="Li G."/>
            <person name="Mu C."/>
            <person name="Tian Q."/>
            <person name="Mei H."/>
            <person name="Zhang T."/>
            <person name="Gao T."/>
            <person name="Zhang H."/>
        </authorList>
    </citation>
    <scope>NUCLEOTIDE SEQUENCE</scope>
    <source>
        <strain evidence="3">3651</strain>
    </source>
</reference>
<feature type="region of interest" description="Disordered" evidence="1">
    <location>
        <begin position="175"/>
        <end position="206"/>
    </location>
</feature>
<evidence type="ECO:0000313" key="3">
    <source>
        <dbReference type="EMBL" id="KAK4415431.1"/>
    </source>
</evidence>
<name>A0AAE2CAY4_9LAMI</name>
<keyword evidence="4" id="KW-1185">Reference proteome</keyword>